<dbReference type="InterPro" id="IPR033121">
    <property type="entry name" value="PEPTIDASE_A1"/>
</dbReference>
<dbReference type="InterPro" id="IPR021109">
    <property type="entry name" value="Peptidase_aspartic_dom_sf"/>
</dbReference>
<keyword evidence="7" id="KW-1133">Transmembrane helix</keyword>
<feature type="disulfide bond" evidence="4">
    <location>
        <begin position="68"/>
        <end position="73"/>
    </location>
</feature>
<name>A0A2H3JEL8_WOLCO</name>
<evidence type="ECO:0000256" key="5">
    <source>
        <dbReference type="RuleBase" id="RU000454"/>
    </source>
</evidence>
<dbReference type="EMBL" id="KB467942">
    <property type="protein sequence ID" value="PCH38253.1"/>
    <property type="molecule type" value="Genomic_DNA"/>
</dbReference>
<sequence>MVGSTGVSIPVSRVPRGQGPSAHGSNSDVALSNANEYAYLVPISIGGQDFNVLLDTGSSDLWVVSSNCTDTDCQKIHTYNSSEPSPLSLSGESFHLKYLIGSVTGNVGTDTVTLGPYEISSQVLALANSTEGLDLSGTGYSGIMGLNFPVEASIPDTSGRTLIENVFASLNESDRYFAFKLGRNETGSSFTVGQLDPAYANATSMLTYSPVSSAGASTYNYWKLPLQSLSINSTRFDLSSSHVNGASTPIAVLDTGTTLILGPTAEVDRFWQSVGEARRTDAGWQVRCNRAVVVGFELGDAGNQKEYVIDPADVNWKEGGQDGDWCLGGVQANDGVFSGDWLLGDTFLRNVYVTHHAATSSQPPMIGLLGLTDATAAMAEFRENRGDDPAPPAQVHARARRTDHLTNADICGIAVASGFAFGVILTLLFHIFTRRPKQRQGRY</sequence>
<dbReference type="InterPro" id="IPR001461">
    <property type="entry name" value="Aspartic_peptidase_A1"/>
</dbReference>
<dbReference type="GO" id="GO:0006508">
    <property type="term" value="P:proteolysis"/>
    <property type="evidence" value="ECO:0007669"/>
    <property type="project" value="UniProtKB-KW"/>
</dbReference>
<dbReference type="SUPFAM" id="SSF50630">
    <property type="entry name" value="Acid proteases"/>
    <property type="match status" value="1"/>
</dbReference>
<evidence type="ECO:0000256" key="2">
    <source>
        <dbReference type="ARBA" id="ARBA00022750"/>
    </source>
</evidence>
<proteinExistence type="inferred from homology"/>
<keyword evidence="10" id="KW-1185">Reference proteome</keyword>
<dbReference type="PROSITE" id="PS00141">
    <property type="entry name" value="ASP_PROTEASE"/>
    <property type="match status" value="2"/>
</dbReference>
<gene>
    <name evidence="9" type="ORF">WOLCODRAFT_96803</name>
</gene>
<dbReference type="Gene3D" id="2.40.70.10">
    <property type="entry name" value="Acid Proteases"/>
    <property type="match status" value="2"/>
</dbReference>
<keyword evidence="2 5" id="KW-0064">Aspartyl protease</keyword>
<feature type="transmembrane region" description="Helical" evidence="7">
    <location>
        <begin position="412"/>
        <end position="432"/>
    </location>
</feature>
<evidence type="ECO:0000256" key="3">
    <source>
        <dbReference type="PIRSR" id="PIRSR601461-1"/>
    </source>
</evidence>
<dbReference type="PANTHER" id="PTHR47966:SF57">
    <property type="entry name" value="PEPTIDASE A1 DOMAIN-CONTAINING PROTEIN"/>
    <property type="match status" value="1"/>
</dbReference>
<evidence type="ECO:0000256" key="7">
    <source>
        <dbReference type="SAM" id="Phobius"/>
    </source>
</evidence>
<dbReference type="PRINTS" id="PR00792">
    <property type="entry name" value="PEPSIN"/>
</dbReference>
<evidence type="ECO:0000313" key="10">
    <source>
        <dbReference type="Proteomes" id="UP000218811"/>
    </source>
</evidence>
<dbReference type="Pfam" id="PF00026">
    <property type="entry name" value="Asp"/>
    <property type="match status" value="1"/>
</dbReference>
<feature type="active site" evidence="3">
    <location>
        <position position="55"/>
    </location>
</feature>
<keyword evidence="4" id="KW-1015">Disulfide bond</keyword>
<keyword evidence="7" id="KW-0472">Membrane</keyword>
<keyword evidence="5" id="KW-0378">Hydrolase</keyword>
<evidence type="ECO:0000259" key="8">
    <source>
        <dbReference type="PROSITE" id="PS51767"/>
    </source>
</evidence>
<evidence type="ECO:0000256" key="6">
    <source>
        <dbReference type="SAM" id="MobiDB-lite"/>
    </source>
</evidence>
<evidence type="ECO:0000256" key="4">
    <source>
        <dbReference type="PIRSR" id="PIRSR601461-2"/>
    </source>
</evidence>
<keyword evidence="5 9" id="KW-0645">Protease</keyword>
<comment type="similarity">
    <text evidence="1 5">Belongs to the peptidase A1 family.</text>
</comment>
<feature type="region of interest" description="Disordered" evidence="6">
    <location>
        <begin position="1"/>
        <end position="27"/>
    </location>
</feature>
<accession>A0A2H3JEL8</accession>
<dbReference type="CDD" id="cd05471">
    <property type="entry name" value="pepsin_like"/>
    <property type="match status" value="1"/>
</dbReference>
<evidence type="ECO:0000313" key="9">
    <source>
        <dbReference type="EMBL" id="PCH38253.1"/>
    </source>
</evidence>
<feature type="active site" evidence="3">
    <location>
        <position position="254"/>
    </location>
</feature>
<dbReference type="InterPro" id="IPR001969">
    <property type="entry name" value="Aspartic_peptidase_AS"/>
</dbReference>
<organism evidence="9 10">
    <name type="scientific">Wolfiporia cocos (strain MD-104)</name>
    <name type="common">Brown rot fungus</name>
    <dbReference type="NCBI Taxonomy" id="742152"/>
    <lineage>
        <taxon>Eukaryota</taxon>
        <taxon>Fungi</taxon>
        <taxon>Dikarya</taxon>
        <taxon>Basidiomycota</taxon>
        <taxon>Agaricomycotina</taxon>
        <taxon>Agaricomycetes</taxon>
        <taxon>Polyporales</taxon>
        <taxon>Phaeolaceae</taxon>
        <taxon>Wolfiporia</taxon>
    </lineage>
</organism>
<feature type="domain" description="Peptidase A1" evidence="8">
    <location>
        <begin position="39"/>
        <end position="369"/>
    </location>
</feature>
<dbReference type="PROSITE" id="PS51767">
    <property type="entry name" value="PEPTIDASE_A1"/>
    <property type="match status" value="1"/>
</dbReference>
<dbReference type="PANTHER" id="PTHR47966">
    <property type="entry name" value="BETA-SITE APP-CLEAVING ENZYME, ISOFORM A-RELATED"/>
    <property type="match status" value="1"/>
</dbReference>
<dbReference type="AlphaFoldDB" id="A0A2H3JEL8"/>
<dbReference type="OrthoDB" id="15189at2759"/>
<dbReference type="Proteomes" id="UP000218811">
    <property type="component" value="Unassembled WGS sequence"/>
</dbReference>
<keyword evidence="7" id="KW-0812">Transmembrane</keyword>
<evidence type="ECO:0000256" key="1">
    <source>
        <dbReference type="ARBA" id="ARBA00007447"/>
    </source>
</evidence>
<dbReference type="STRING" id="742152.A0A2H3JEL8"/>
<reference evidence="9 10" key="1">
    <citation type="journal article" date="2012" name="Science">
        <title>The Paleozoic origin of enzymatic lignin decomposition reconstructed from 31 fungal genomes.</title>
        <authorList>
            <person name="Floudas D."/>
            <person name="Binder M."/>
            <person name="Riley R."/>
            <person name="Barry K."/>
            <person name="Blanchette R.A."/>
            <person name="Henrissat B."/>
            <person name="Martinez A.T."/>
            <person name="Otillar R."/>
            <person name="Spatafora J.W."/>
            <person name="Yadav J.S."/>
            <person name="Aerts A."/>
            <person name="Benoit I."/>
            <person name="Boyd A."/>
            <person name="Carlson A."/>
            <person name="Copeland A."/>
            <person name="Coutinho P.M."/>
            <person name="de Vries R.P."/>
            <person name="Ferreira P."/>
            <person name="Findley K."/>
            <person name="Foster B."/>
            <person name="Gaskell J."/>
            <person name="Glotzer D."/>
            <person name="Gorecki P."/>
            <person name="Heitman J."/>
            <person name="Hesse C."/>
            <person name="Hori C."/>
            <person name="Igarashi K."/>
            <person name="Jurgens J.A."/>
            <person name="Kallen N."/>
            <person name="Kersten P."/>
            <person name="Kohler A."/>
            <person name="Kuees U."/>
            <person name="Kumar T.K.A."/>
            <person name="Kuo A."/>
            <person name="LaButti K."/>
            <person name="Larrondo L.F."/>
            <person name="Lindquist E."/>
            <person name="Ling A."/>
            <person name="Lombard V."/>
            <person name="Lucas S."/>
            <person name="Lundell T."/>
            <person name="Martin R."/>
            <person name="McLaughlin D.J."/>
            <person name="Morgenstern I."/>
            <person name="Morin E."/>
            <person name="Murat C."/>
            <person name="Nagy L.G."/>
            <person name="Nolan M."/>
            <person name="Ohm R.A."/>
            <person name="Patyshakuliyeva A."/>
            <person name="Rokas A."/>
            <person name="Ruiz-Duenas F.J."/>
            <person name="Sabat G."/>
            <person name="Salamov A."/>
            <person name="Samejima M."/>
            <person name="Schmutz J."/>
            <person name="Slot J.C."/>
            <person name="St John F."/>
            <person name="Stenlid J."/>
            <person name="Sun H."/>
            <person name="Sun S."/>
            <person name="Syed K."/>
            <person name="Tsang A."/>
            <person name="Wiebenga A."/>
            <person name="Young D."/>
            <person name="Pisabarro A."/>
            <person name="Eastwood D.C."/>
            <person name="Martin F."/>
            <person name="Cullen D."/>
            <person name="Grigoriev I.V."/>
            <person name="Hibbett D.S."/>
        </authorList>
    </citation>
    <scope>NUCLEOTIDE SEQUENCE [LARGE SCALE GENOMIC DNA]</scope>
    <source>
        <strain evidence="9 10">MD-104</strain>
    </source>
</reference>
<dbReference type="GO" id="GO:0004190">
    <property type="term" value="F:aspartic-type endopeptidase activity"/>
    <property type="evidence" value="ECO:0007669"/>
    <property type="project" value="UniProtKB-KW"/>
</dbReference>
<protein>
    <submittedName>
        <fullName evidence="9">Acid protease</fullName>
    </submittedName>
</protein>
<dbReference type="InterPro" id="IPR034164">
    <property type="entry name" value="Pepsin-like_dom"/>
</dbReference>
<dbReference type="OMA" id="FHLDYLM"/>